<keyword evidence="3" id="KW-0863">Zinc-finger</keyword>
<evidence type="ECO:0000313" key="8">
    <source>
        <dbReference type="Proteomes" id="UP000069272"/>
    </source>
</evidence>
<evidence type="ECO:0000256" key="1">
    <source>
        <dbReference type="ARBA" id="ARBA00022723"/>
    </source>
</evidence>
<evidence type="ECO:0000256" key="5">
    <source>
        <dbReference type="SAM" id="MobiDB-lite"/>
    </source>
</evidence>
<feature type="compositionally biased region" description="Basic and acidic residues" evidence="5">
    <location>
        <begin position="563"/>
        <end position="575"/>
    </location>
</feature>
<sequence>FRSASIDAAATSDKNPRELFGTGNIDSSAKTGGAILKGRRHTVRRAACESSIQRVRRPVKMQKKIVQQSPQVRKIFTTTTNQHQQQQANAVKKINSLLQSGTVSVISGQQQQQRMMAQKKPLSGAPSTSVSITSANSYVGRQQKCYICGDHVGSHGALISEASTTTTQTDFVAKLAKVIGAAYSVVLATDDVICRRCITILNQLDKLESEMESLRTTLLGFIHKKNNIPDDDLGGSGAGAPPAKMQKLMHTNTAGSGGILQTTTTPTGLQYTVKTVGHQQQQQHVLTSPGQVQVATVKVLGDASALSDAATDAVEAQLTSMFEKGGGGGGTLVVTTAQAQQQQTQQAILHQQPIVVSTNNGALTVNTHGASVTTATAASNVANRKSSKVYRCLSCEFKTHDLAEFQPHYEQCKLMSSQGTGTTAHRCKYCKKAFASLNGLRQHHLQEHPTLPLPTTYAAGVTQKTAAGAGTEGAGAAAGQQTGPSSLYSCTMCQYRTADKQQYDDHLRKHIKLKPFKCRVCLMRFETREQASVHAKQHQPDYFKCSACNITFQKRDELMKHLEQHESAASKKEVKPVVQQQQQQQQTQQQQQMKLELNDSSTQKLLQESIDEALRETMGETIDAKSIQFHTCSACSLTFLNEKLYTQHIKTHATGHVAASATTGAGTTLVPQTVAATTTAAHHQVQVFSTNSISSTVNANRRLVEGTATALAGKQVTQANATVAGGAASTTGNSISDGDLESIFERMHSEKGAVEGAEGSSTVLITNQDGTTEKITYNLASTQHQEQQAQDGSFGNQQLEVKMDQQPSVGIDMPTLDQGDEQKEQQQEQQQQQQQISIPVSMPSLDDDGDQSQNSQNSNTETVPMELDDMQAANAPYKIILNHEGGQFLHLDNHILTDGEGNQILVQGTDSEQIQQLLQSVGVVMQGGEGLGEGEIQMISCEGNNQMILVQGADGQEQLIHPSQLNADGNIVIQQSQEGELMTTADGATHITTEDGLQIPVSMAFTTTGEVDQEGHLTVSMAGADGAEGQQIQLHLQQATAEAGGSGGEGGDGEVAQQQEEVGTDEQQQQQQHHHAGGAAILTEGGQIILQKAPEEHHQSGEAHEEHQVDGSQVVEGEANGGSAEEEHSDQQHHEAHEAQNGASDGGVDGDVTASGTGSIATVTTTTTATSGTIAATTATTVTAAVGGGDDGGSAEDQMFNFDELIQPQIVIKQQQVHN</sequence>
<dbReference type="SMART" id="SM00355">
    <property type="entry name" value="ZnF_C2H2"/>
    <property type="match status" value="5"/>
</dbReference>
<dbReference type="AlphaFoldDB" id="A0A182FFE4"/>
<feature type="domain" description="C2H2-type" evidence="6">
    <location>
        <begin position="425"/>
        <end position="448"/>
    </location>
</feature>
<feature type="region of interest" description="Disordered" evidence="5">
    <location>
        <begin position="1038"/>
        <end position="1076"/>
    </location>
</feature>
<reference evidence="7" key="2">
    <citation type="submission" date="2022-08" db="UniProtKB">
        <authorList>
            <consortium name="EnsemblMetazoa"/>
        </authorList>
    </citation>
    <scope>IDENTIFICATION</scope>
    <source>
        <strain evidence="7">STECLA/ALBI9_A</strain>
    </source>
</reference>
<feature type="compositionally biased region" description="Low complexity" evidence="5">
    <location>
        <begin position="1054"/>
        <end position="1071"/>
    </location>
</feature>
<feature type="region of interest" description="Disordered" evidence="5">
    <location>
        <begin position="809"/>
        <end position="861"/>
    </location>
</feature>
<dbReference type="EnsemblMetazoa" id="AALB005236-RA">
    <property type="protein sequence ID" value="AALB005236-PA"/>
    <property type="gene ID" value="AALB005236"/>
</dbReference>
<dbReference type="PANTHER" id="PTHR24408">
    <property type="entry name" value="ZINC FINGER PROTEIN"/>
    <property type="match status" value="1"/>
</dbReference>
<dbReference type="GO" id="GO:0008270">
    <property type="term" value="F:zinc ion binding"/>
    <property type="evidence" value="ECO:0007669"/>
    <property type="project" value="UniProtKB-KW"/>
</dbReference>
<evidence type="ECO:0000259" key="6">
    <source>
        <dbReference type="PROSITE" id="PS50157"/>
    </source>
</evidence>
<feature type="region of interest" description="Disordered" evidence="5">
    <location>
        <begin position="1094"/>
        <end position="1155"/>
    </location>
</feature>
<evidence type="ECO:0000256" key="3">
    <source>
        <dbReference type="ARBA" id="ARBA00022771"/>
    </source>
</evidence>
<feature type="compositionally biased region" description="Basic and acidic residues" evidence="5">
    <location>
        <begin position="1125"/>
        <end position="1138"/>
    </location>
</feature>
<name>A0A182FFE4_ANOAL</name>
<dbReference type="InterPro" id="IPR036236">
    <property type="entry name" value="Znf_C2H2_sf"/>
</dbReference>
<evidence type="ECO:0000256" key="4">
    <source>
        <dbReference type="ARBA" id="ARBA00022833"/>
    </source>
</evidence>
<dbReference type="VEuPathDB" id="VectorBase:AALB005236"/>
<evidence type="ECO:0000256" key="2">
    <source>
        <dbReference type="ARBA" id="ARBA00022737"/>
    </source>
</evidence>
<reference evidence="7 8" key="1">
    <citation type="journal article" date="2017" name="G3 (Bethesda)">
        <title>The Physical Genome Mapping of Anopheles albimanus Corrected Scaffold Misassemblies and Identified Interarm Rearrangements in Genus Anopheles.</title>
        <authorList>
            <person name="Artemov G.N."/>
            <person name="Peery A.N."/>
            <person name="Jiang X."/>
            <person name="Tu Z."/>
            <person name="Stegniy V.N."/>
            <person name="Sharakhova M.V."/>
            <person name="Sharakhov I.V."/>
        </authorList>
    </citation>
    <scope>NUCLEOTIDE SEQUENCE [LARGE SCALE GENOMIC DNA]</scope>
    <source>
        <strain evidence="7 8">ALBI9_A</strain>
    </source>
</reference>
<proteinExistence type="predicted"/>
<dbReference type="PANTHER" id="PTHR24408:SF64">
    <property type="entry name" value="LINKING IMMUNITY AND METABOLISM-RELATED"/>
    <property type="match status" value="1"/>
</dbReference>
<dbReference type="Gene3D" id="3.30.160.60">
    <property type="entry name" value="Classic Zinc Finger"/>
    <property type="match status" value="2"/>
</dbReference>
<dbReference type="VEuPathDB" id="VectorBase:AALB20_032293"/>
<dbReference type="Proteomes" id="UP000069272">
    <property type="component" value="Chromosome 3L"/>
</dbReference>
<dbReference type="Pfam" id="PF13912">
    <property type="entry name" value="zf-C2H2_6"/>
    <property type="match status" value="2"/>
</dbReference>
<keyword evidence="4" id="KW-0862">Zinc</keyword>
<dbReference type="SUPFAM" id="SSF57667">
    <property type="entry name" value="beta-beta-alpha zinc fingers"/>
    <property type="match status" value="2"/>
</dbReference>
<keyword evidence="2" id="KW-0677">Repeat</keyword>
<dbReference type="PROSITE" id="PS50157">
    <property type="entry name" value="ZINC_FINGER_C2H2_2"/>
    <property type="match status" value="3"/>
</dbReference>
<dbReference type="STRING" id="7167.A0A182FFE4"/>
<protein>
    <recommendedName>
        <fullName evidence="6">C2H2-type domain-containing protein</fullName>
    </recommendedName>
</protein>
<accession>A0A182FFE4</accession>
<dbReference type="GO" id="GO:0005634">
    <property type="term" value="C:nucleus"/>
    <property type="evidence" value="ECO:0007669"/>
    <property type="project" value="TreeGrafter"/>
</dbReference>
<feature type="domain" description="C2H2-type" evidence="6">
    <location>
        <begin position="488"/>
        <end position="515"/>
    </location>
</feature>
<feature type="compositionally biased region" description="Low complexity" evidence="5">
    <location>
        <begin position="579"/>
        <end position="592"/>
    </location>
</feature>
<evidence type="ECO:0000313" key="7">
    <source>
        <dbReference type="EnsemblMetazoa" id="AALB005236-PA"/>
    </source>
</evidence>
<feature type="region of interest" description="Disordered" evidence="5">
    <location>
        <begin position="563"/>
        <end position="598"/>
    </location>
</feature>
<keyword evidence="8" id="KW-1185">Reference proteome</keyword>
<organism evidence="7 8">
    <name type="scientific">Anopheles albimanus</name>
    <name type="common">New world malaria mosquito</name>
    <dbReference type="NCBI Taxonomy" id="7167"/>
    <lineage>
        <taxon>Eukaryota</taxon>
        <taxon>Metazoa</taxon>
        <taxon>Ecdysozoa</taxon>
        <taxon>Arthropoda</taxon>
        <taxon>Hexapoda</taxon>
        <taxon>Insecta</taxon>
        <taxon>Pterygota</taxon>
        <taxon>Neoptera</taxon>
        <taxon>Endopterygota</taxon>
        <taxon>Diptera</taxon>
        <taxon>Nematocera</taxon>
        <taxon>Culicoidea</taxon>
        <taxon>Culicidae</taxon>
        <taxon>Anophelinae</taxon>
        <taxon>Anopheles</taxon>
    </lineage>
</organism>
<feature type="domain" description="C2H2-type" evidence="6">
    <location>
        <begin position="543"/>
        <end position="570"/>
    </location>
</feature>
<feature type="compositionally biased region" description="Basic and acidic residues" evidence="5">
    <location>
        <begin position="1094"/>
        <end position="1109"/>
    </location>
</feature>
<keyword evidence="1" id="KW-0479">Metal-binding</keyword>
<dbReference type="GO" id="GO:0000981">
    <property type="term" value="F:DNA-binding transcription factor activity, RNA polymerase II-specific"/>
    <property type="evidence" value="ECO:0007669"/>
    <property type="project" value="TreeGrafter"/>
</dbReference>
<dbReference type="GO" id="GO:0043565">
    <property type="term" value="F:sequence-specific DNA binding"/>
    <property type="evidence" value="ECO:0007669"/>
    <property type="project" value="TreeGrafter"/>
</dbReference>
<dbReference type="PROSITE" id="PS00028">
    <property type="entry name" value="ZINC_FINGER_C2H2_1"/>
    <property type="match status" value="3"/>
</dbReference>
<feature type="region of interest" description="Disordered" evidence="5">
    <location>
        <begin position="1"/>
        <end position="31"/>
    </location>
</feature>
<dbReference type="InterPro" id="IPR013087">
    <property type="entry name" value="Znf_C2H2_type"/>
</dbReference>